<dbReference type="InterPro" id="IPR018247">
    <property type="entry name" value="EF_Hand_1_Ca_BS"/>
</dbReference>
<keyword evidence="1" id="KW-0677">Repeat</keyword>
<proteinExistence type="predicted"/>
<gene>
    <name evidence="4" type="ORF">HaLaN_03340</name>
</gene>
<sequence>MEAPTLSRAEDEALRSAFEAFDIDQSGSIEFGELHAVFKLLGLTLSDDEVAQQFKKMDGDGSRSIDWPEFLLMYRSIKAQHTCTPQSAAAILSKSPGSRSLHEVQRLTTFLRQEVAFFAGCTPAMVTEVRGGAPDPDEVKQAWPAA</sequence>
<dbReference type="Gene3D" id="1.10.238.10">
    <property type="entry name" value="EF-hand"/>
    <property type="match status" value="1"/>
</dbReference>
<organism evidence="4 5">
    <name type="scientific">Haematococcus lacustris</name>
    <name type="common">Green alga</name>
    <name type="synonym">Haematococcus pluvialis</name>
    <dbReference type="NCBI Taxonomy" id="44745"/>
    <lineage>
        <taxon>Eukaryota</taxon>
        <taxon>Viridiplantae</taxon>
        <taxon>Chlorophyta</taxon>
        <taxon>core chlorophytes</taxon>
        <taxon>Chlorophyceae</taxon>
        <taxon>CS clade</taxon>
        <taxon>Chlamydomonadales</taxon>
        <taxon>Haematococcaceae</taxon>
        <taxon>Haematococcus</taxon>
    </lineage>
</organism>
<dbReference type="Proteomes" id="UP000485058">
    <property type="component" value="Unassembled WGS sequence"/>
</dbReference>
<evidence type="ECO:0000256" key="2">
    <source>
        <dbReference type="ARBA" id="ARBA00022837"/>
    </source>
</evidence>
<dbReference type="EMBL" id="BLLF01000158">
    <property type="protein sequence ID" value="GFH08389.1"/>
    <property type="molecule type" value="Genomic_DNA"/>
</dbReference>
<dbReference type="SUPFAM" id="SSF47473">
    <property type="entry name" value="EF-hand"/>
    <property type="match status" value="1"/>
</dbReference>
<dbReference type="Pfam" id="PF13499">
    <property type="entry name" value="EF-hand_7"/>
    <property type="match status" value="1"/>
</dbReference>
<dbReference type="AlphaFoldDB" id="A0A699YQF5"/>
<keyword evidence="2" id="KW-0106">Calcium</keyword>
<dbReference type="GO" id="GO:0005509">
    <property type="term" value="F:calcium ion binding"/>
    <property type="evidence" value="ECO:0007669"/>
    <property type="project" value="InterPro"/>
</dbReference>
<accession>A0A699YQF5</accession>
<protein>
    <recommendedName>
        <fullName evidence="3">EF-hand domain-containing protein</fullName>
    </recommendedName>
</protein>
<evidence type="ECO:0000313" key="5">
    <source>
        <dbReference type="Proteomes" id="UP000485058"/>
    </source>
</evidence>
<dbReference type="PANTHER" id="PTHR23048:SF0">
    <property type="entry name" value="CALMODULIN LIKE 3"/>
    <property type="match status" value="1"/>
</dbReference>
<feature type="domain" description="EF-hand" evidence="3">
    <location>
        <begin position="45"/>
        <end position="80"/>
    </location>
</feature>
<dbReference type="InterPro" id="IPR050230">
    <property type="entry name" value="CALM/Myosin/TropC-like"/>
</dbReference>
<evidence type="ECO:0000313" key="4">
    <source>
        <dbReference type="EMBL" id="GFH08389.1"/>
    </source>
</evidence>
<evidence type="ECO:0000259" key="3">
    <source>
        <dbReference type="PROSITE" id="PS50222"/>
    </source>
</evidence>
<feature type="domain" description="EF-hand" evidence="3">
    <location>
        <begin position="9"/>
        <end position="44"/>
    </location>
</feature>
<dbReference type="InterPro" id="IPR011992">
    <property type="entry name" value="EF-hand-dom_pair"/>
</dbReference>
<dbReference type="CDD" id="cd00051">
    <property type="entry name" value="EFh"/>
    <property type="match status" value="1"/>
</dbReference>
<dbReference type="PROSITE" id="PS50222">
    <property type="entry name" value="EF_HAND_2"/>
    <property type="match status" value="2"/>
</dbReference>
<evidence type="ECO:0000256" key="1">
    <source>
        <dbReference type="ARBA" id="ARBA00022737"/>
    </source>
</evidence>
<dbReference type="SMART" id="SM00054">
    <property type="entry name" value="EFh"/>
    <property type="match status" value="2"/>
</dbReference>
<dbReference type="PANTHER" id="PTHR23048">
    <property type="entry name" value="MYOSIN LIGHT CHAIN 1, 3"/>
    <property type="match status" value="1"/>
</dbReference>
<dbReference type="PROSITE" id="PS00018">
    <property type="entry name" value="EF_HAND_1"/>
    <property type="match status" value="2"/>
</dbReference>
<name>A0A699YQF5_HAELA</name>
<keyword evidence="5" id="KW-1185">Reference proteome</keyword>
<dbReference type="GO" id="GO:0016460">
    <property type="term" value="C:myosin II complex"/>
    <property type="evidence" value="ECO:0007669"/>
    <property type="project" value="TreeGrafter"/>
</dbReference>
<comment type="caution">
    <text evidence="4">The sequence shown here is derived from an EMBL/GenBank/DDBJ whole genome shotgun (WGS) entry which is preliminary data.</text>
</comment>
<dbReference type="InterPro" id="IPR002048">
    <property type="entry name" value="EF_hand_dom"/>
</dbReference>
<reference evidence="4 5" key="1">
    <citation type="submission" date="2020-02" db="EMBL/GenBank/DDBJ databases">
        <title>Draft genome sequence of Haematococcus lacustris strain NIES-144.</title>
        <authorList>
            <person name="Morimoto D."/>
            <person name="Nakagawa S."/>
            <person name="Yoshida T."/>
            <person name="Sawayama S."/>
        </authorList>
    </citation>
    <scope>NUCLEOTIDE SEQUENCE [LARGE SCALE GENOMIC DNA]</scope>
    <source>
        <strain evidence="4 5">NIES-144</strain>
    </source>
</reference>